<dbReference type="GO" id="GO:0045989">
    <property type="term" value="P:positive regulation of striated muscle contraction"/>
    <property type="evidence" value="ECO:0007669"/>
    <property type="project" value="UniProtKB-ARBA"/>
</dbReference>
<organism evidence="7 8">
    <name type="scientific">Lymnaea stagnalis</name>
    <name type="common">Great pond snail</name>
    <name type="synonym">Helix stagnalis</name>
    <dbReference type="NCBI Taxonomy" id="6523"/>
    <lineage>
        <taxon>Eukaryota</taxon>
        <taxon>Metazoa</taxon>
        <taxon>Spiralia</taxon>
        <taxon>Lophotrochozoa</taxon>
        <taxon>Mollusca</taxon>
        <taxon>Gastropoda</taxon>
        <taxon>Heterobranchia</taxon>
        <taxon>Euthyneura</taxon>
        <taxon>Panpulmonata</taxon>
        <taxon>Hygrophila</taxon>
        <taxon>Lymnaeoidea</taxon>
        <taxon>Lymnaeidae</taxon>
        <taxon>Lymnaea</taxon>
    </lineage>
</organism>
<accession>A0AAV2I6B2</accession>
<keyword evidence="3" id="KW-0963">Cytoplasm</keyword>
<dbReference type="Gene3D" id="2.60.40.10">
    <property type="entry name" value="Immunoglobulins"/>
    <property type="match status" value="7"/>
</dbReference>
<feature type="domain" description="Ig-like" evidence="6">
    <location>
        <begin position="244"/>
        <end position="335"/>
    </location>
</feature>
<dbReference type="PROSITE" id="PS50835">
    <property type="entry name" value="IG_LIKE"/>
    <property type="match status" value="7"/>
</dbReference>
<dbReference type="Proteomes" id="UP001497497">
    <property type="component" value="Unassembled WGS sequence"/>
</dbReference>
<feature type="region of interest" description="Disordered" evidence="5">
    <location>
        <begin position="859"/>
        <end position="911"/>
    </location>
</feature>
<comment type="similarity">
    <text evidence="2">Belongs to the protein kinase superfamily. CAMK Ser/Thr protein kinase family.</text>
</comment>
<dbReference type="CDD" id="cd00096">
    <property type="entry name" value="Ig"/>
    <property type="match status" value="2"/>
</dbReference>
<evidence type="ECO:0000259" key="6">
    <source>
        <dbReference type="PROSITE" id="PS50835"/>
    </source>
</evidence>
<feature type="domain" description="Ig-like" evidence="6">
    <location>
        <begin position="127"/>
        <end position="216"/>
    </location>
</feature>
<comment type="subcellular location">
    <subcellularLocation>
        <location evidence="1">Cytoplasm</location>
    </subcellularLocation>
</comment>
<feature type="compositionally biased region" description="Low complexity" evidence="5">
    <location>
        <begin position="893"/>
        <end position="904"/>
    </location>
</feature>
<evidence type="ECO:0000256" key="3">
    <source>
        <dbReference type="ARBA" id="ARBA00022490"/>
    </source>
</evidence>
<dbReference type="InterPro" id="IPR003598">
    <property type="entry name" value="Ig_sub2"/>
</dbReference>
<comment type="caution">
    <text evidence="7">The sequence shown here is derived from an EMBL/GenBank/DDBJ whole genome shotgun (WGS) entry which is preliminary data.</text>
</comment>
<feature type="non-terminal residue" evidence="7">
    <location>
        <position position="1"/>
    </location>
</feature>
<feature type="region of interest" description="Disordered" evidence="5">
    <location>
        <begin position="1836"/>
        <end position="1860"/>
    </location>
</feature>
<dbReference type="GO" id="GO:0060298">
    <property type="term" value="P:positive regulation of sarcomere organization"/>
    <property type="evidence" value="ECO:0007669"/>
    <property type="project" value="UniProtKB-ARBA"/>
</dbReference>
<dbReference type="FunFam" id="2.60.40.10:FF:000080">
    <property type="entry name" value="Myosin light chain kinase, smooth muscle"/>
    <property type="match status" value="2"/>
</dbReference>
<dbReference type="FunFam" id="2.60.40.10:FF:000107">
    <property type="entry name" value="Myosin, light chain kinase a"/>
    <property type="match status" value="1"/>
</dbReference>
<dbReference type="FunFam" id="2.60.40.10:FF:000425">
    <property type="entry name" value="Myosin light chain kinase"/>
    <property type="match status" value="4"/>
</dbReference>
<dbReference type="InterPro" id="IPR003599">
    <property type="entry name" value="Ig_sub"/>
</dbReference>
<evidence type="ECO:0000256" key="1">
    <source>
        <dbReference type="ARBA" id="ARBA00004496"/>
    </source>
</evidence>
<name>A0AAV2I6B2_LYMST</name>
<protein>
    <recommendedName>
        <fullName evidence="6">Ig-like domain-containing protein</fullName>
    </recommendedName>
</protein>
<keyword evidence="8" id="KW-1185">Reference proteome</keyword>
<dbReference type="SUPFAM" id="SSF48726">
    <property type="entry name" value="Immunoglobulin"/>
    <property type="match status" value="7"/>
</dbReference>
<dbReference type="SMART" id="SM00409">
    <property type="entry name" value="IG"/>
    <property type="match status" value="7"/>
</dbReference>
<feature type="compositionally biased region" description="Basic and acidic residues" evidence="5">
    <location>
        <begin position="868"/>
        <end position="892"/>
    </location>
</feature>
<dbReference type="InterPro" id="IPR013783">
    <property type="entry name" value="Ig-like_fold"/>
</dbReference>
<keyword evidence="4" id="KW-0393">Immunoglobulin domain</keyword>
<dbReference type="InterPro" id="IPR036179">
    <property type="entry name" value="Ig-like_dom_sf"/>
</dbReference>
<dbReference type="InterPro" id="IPR007110">
    <property type="entry name" value="Ig-like_dom"/>
</dbReference>
<reference evidence="7 8" key="1">
    <citation type="submission" date="2024-04" db="EMBL/GenBank/DDBJ databases">
        <authorList>
            <consortium name="Genoscope - CEA"/>
            <person name="William W."/>
        </authorList>
    </citation>
    <scope>NUCLEOTIDE SEQUENCE [LARGE SCALE GENOMIC DNA]</scope>
</reference>
<evidence type="ECO:0000256" key="2">
    <source>
        <dbReference type="ARBA" id="ARBA00006692"/>
    </source>
</evidence>
<gene>
    <name evidence="7" type="ORF">GSLYS_00014464001</name>
</gene>
<feature type="domain" description="Ig-like" evidence="6">
    <location>
        <begin position="764"/>
        <end position="855"/>
    </location>
</feature>
<feature type="non-terminal residue" evidence="7">
    <location>
        <position position="2048"/>
    </location>
</feature>
<feature type="domain" description="Ig-like" evidence="6">
    <location>
        <begin position="1735"/>
        <end position="1827"/>
    </location>
</feature>
<feature type="compositionally biased region" description="Low complexity" evidence="5">
    <location>
        <begin position="1840"/>
        <end position="1849"/>
    </location>
</feature>
<dbReference type="PANTHER" id="PTHR47633">
    <property type="entry name" value="IMMUNOGLOBULIN"/>
    <property type="match status" value="1"/>
</dbReference>
<evidence type="ECO:0000313" key="7">
    <source>
        <dbReference type="EMBL" id="CAL1540815.1"/>
    </source>
</evidence>
<sequence length="2048" mass="230860">KPLLPYQEYTIGQVVRLEAEIVGEPQPRVTWYKDGIEIQVNERIKTIHDEHKAVLIIIDVSRQDEGEYVLKVENELGEITCRTTLIVRGREKEIEIPGMDIDQVMTITKTLTTIQREEHVVLQQVKPVFVAPLEPEIYVRERGIARLECQIDSHPPPLVTWFVNGMEVKPSPHYEIRYEDGRSILLIIEVGPLDTGEYTCKAVSELGEAISSTTLYVQEPAQADILRPEDTSSILPSPSQILSPPVFLDTMKNTEAVDGQELQLTCRVSGTPMPTVSFFHDSKNIDDDEEFVISYNPETGEVSLIIVEVFPEDQGQYICVAKNPAGQATTSAYLTVQEAKETSLELDMEQPQDEVFLVDTSAPQQIEFTIKPQEDGTMEVEHPEVQEDSVIPDIIERPKVEPIDKEEPMQESPIFSPIPDSVTSVAGSSDAYYTAQEDVDEEITEAAIQPKTIERAKLVAIEPEELIFESPEREILVQDMEEEERATPTPQEEVVEETVEKVTQVKEIEIPVPKEQETFEVVLQEDTTTEEITTTTEEFTFVVQETPVEQIQEVKPEDPVEAFKIDVDVTDTGIPTPPDAGPMEESTVEAVFGTITEVQDLEQPPQQMIPEQAPDEISPEFVEMLQPQVVHDGDSLVMTCRLIGSPTPVVTWYKNTTEITPGPDIRLYFEPDTGVCTIEVAEVFPDDAGEITCRARNQFGEAMTSATLVIQETEESEITTSEETSTTETITTTTTTFRIEEDKDLDTEVKVVDEKHVTTLEISPRFSKPLLPSMQVDEGGTVRLEVEVDALPEATIRWYKNEVQITPTQRVEVTREKKTHILIIMDVRPEDSGDYICEAENVLGRTVCKTTLTVNPIQRMEIEIEPDQMPKEQETKPKEEYLSETPRPEEKTPSQTPQETTAPEETVEGQAPVFTEILKPLTVKDTEKVVLRVRFTGVPTPTITWYFDGSPIKPSTDFQITIDLQRGESTLIIVEVFPEDEGEYTCVAVNDFGESITTCRLTVISEETIVTDEIHKEMIVIDHTSDEVMEGPEETKVREVIEYQAPAQLKPQTQSFEIHIGVPVQPVTTSTTVISETSTYTQVTKEFIEEVPTVKEGASSLQTTTISMRKDEELVPVELRIQVPVQPSGEFLDHYTEATRTVTQEIKSIPIFDTSLPQETHTETIQITQQQPEHIEIPTVSSTTTTQITTQMEATRASAQRIEVEIHETTLQREPQQQEFQISIGKVSRADIEIPEVKGTQAPRPTEEKIIEIRKTITRETRVIEIKRPQETQKEEIKMTFAVSGPQPEEIIPIQDIELKKSTEEVIETQQAAVDLTIISTEVEISKEKPETDEAEVDMDETEVKAPFEEVIETERESIEMTITTTEVEEISEDKMEVTEEEIKVDQPEVPVEEVVETVTESTEISIVPTGVETVAIQEKPESAETFETTIVVDQTTSVTSEVDTAEIEMVIQIPSEVEVATEDKPQEVDRPIDETVTETTETLVVSTTDLETENVPGELSQVEFIIEGKQEELVESRPSEVDTVVVGEETTLVLETQQPLVEEVSQVKPLEEDIIQESTLTIDFAKPEVTQTSDVSSEEVTFEVQMTEEAGIKPTVIDTETQQIETTETEEVLELHKEEIEFQIKGKPKQAEEVQFSIQLQPELPAERIEVEIPQEVQESEKFVSDIEMTKEESVVVPETHREELSFQIQGKPQELEEMAITLQVREDKPEENIQTLLTEQALLFVSDLQGRAPEFTWGLMSLKVMDGEEVKFRCEVIGEPMPEISWYHDDKIITENQDFNLTYDVESGACTLLIAEVFPQDAGEYKCVAINPFGEAVTRAYLEVESYEYMADTEEASDSMMSSLEPSSPKPTPADSDTEVVSHSKEFVEEVQKLQEKFNELTEGEYEAPREEYFETHQAPDTEVEQPAELEQVNEIVEEVSDTLVEVHESVPTTEEALVEDTHYQAEALVAQQEAESAVETDTTMSLDNVTEQHEIPELSVTNQEEKTKYEVNVVEEIISQPEVTDVTEATSEDVQPSEITVQFEKPSEEQPDTYKTEFVQEIISQ</sequence>
<evidence type="ECO:0000313" key="8">
    <source>
        <dbReference type="Proteomes" id="UP001497497"/>
    </source>
</evidence>
<feature type="domain" description="Ig-like" evidence="6">
    <location>
        <begin position="2"/>
        <end position="86"/>
    </location>
</feature>
<feature type="domain" description="Ig-like" evidence="6">
    <location>
        <begin position="912"/>
        <end position="1002"/>
    </location>
</feature>
<dbReference type="SMART" id="SM00408">
    <property type="entry name" value="IGc2"/>
    <property type="match status" value="7"/>
</dbReference>
<dbReference type="InterPro" id="IPR013098">
    <property type="entry name" value="Ig_I-set"/>
</dbReference>
<dbReference type="EMBL" id="CAXITT010000401">
    <property type="protein sequence ID" value="CAL1540815.1"/>
    <property type="molecule type" value="Genomic_DNA"/>
</dbReference>
<proteinExistence type="inferred from homology"/>
<dbReference type="Pfam" id="PF07679">
    <property type="entry name" value="I-set"/>
    <property type="match status" value="7"/>
</dbReference>
<evidence type="ECO:0000256" key="5">
    <source>
        <dbReference type="SAM" id="MobiDB-lite"/>
    </source>
</evidence>
<evidence type="ECO:0000256" key="4">
    <source>
        <dbReference type="ARBA" id="ARBA00023319"/>
    </source>
</evidence>
<feature type="domain" description="Ig-like" evidence="6">
    <location>
        <begin position="619"/>
        <end position="709"/>
    </location>
</feature>
<dbReference type="GO" id="GO:0005737">
    <property type="term" value="C:cytoplasm"/>
    <property type="evidence" value="ECO:0007669"/>
    <property type="project" value="UniProtKB-SubCell"/>
</dbReference>